<gene>
    <name evidence="3" type="ORF">DSM112329_01679</name>
</gene>
<evidence type="ECO:0000256" key="2">
    <source>
        <dbReference type="SAM" id="SignalP"/>
    </source>
</evidence>
<sequence>MSHFRRTALVSATAALIFTAAAPSAMAADSAAPGSEAAATDGLLGLPDLPIVSTLPIVGGLLGGGTTGTPAAGLPALPTLPGLEILNTVLQAVPVLGSDPAAALGTLPSIPVASDLLAALTGAAGGSGGDPLSSLVSALTGLTGALPAGGLPTDTVPLGSALKPATDLLRQVAAVVPEPTFAAALKSLADQIDAVGDAGISPELLTVLASTLGSISQTDGVPAPVQGAAGGLAAALSPAASQTTTPKPGTTTPTTGTTKPVVTTTTTTKPGTTTTPGTTGGTTAAKPPVKLGRVSVSSVKIDRAKGTLAVTLKCPATGPACLTIVTAYRGSALAGSLPLTYIASGGSVTKKLKLNSASRKALKAKTTKFKVGALLQGGSVASKSLTTKAPAKKKAARKAAKR</sequence>
<accession>A0AAU7ATB5</accession>
<name>A0AAU7ATB5_9ACTN</name>
<organism evidence="3">
    <name type="scientific">Paraconexibacter sp. AEG42_29</name>
    <dbReference type="NCBI Taxonomy" id="2997339"/>
    <lineage>
        <taxon>Bacteria</taxon>
        <taxon>Bacillati</taxon>
        <taxon>Actinomycetota</taxon>
        <taxon>Thermoleophilia</taxon>
        <taxon>Solirubrobacterales</taxon>
        <taxon>Paraconexibacteraceae</taxon>
        <taxon>Paraconexibacter</taxon>
    </lineage>
</organism>
<evidence type="ECO:0000313" key="3">
    <source>
        <dbReference type="EMBL" id="XAY04841.1"/>
    </source>
</evidence>
<evidence type="ECO:0000256" key="1">
    <source>
        <dbReference type="SAM" id="MobiDB-lite"/>
    </source>
</evidence>
<dbReference type="PROSITE" id="PS51318">
    <property type="entry name" value="TAT"/>
    <property type="match status" value="1"/>
</dbReference>
<feature type="compositionally biased region" description="Low complexity" evidence="1">
    <location>
        <begin position="236"/>
        <end position="283"/>
    </location>
</feature>
<reference evidence="3" key="1">
    <citation type="submission" date="2022-12" db="EMBL/GenBank/DDBJ databases">
        <title>Paraconexibacter alkalitolerans sp. nov. and Baekduia alba sp. nov., isolated from soil and emended description of the genera Paraconexibacter (Chun et al., 2020) and Baekduia (An et al., 2020).</title>
        <authorList>
            <person name="Vieira S."/>
            <person name="Huber K.J."/>
            <person name="Geppert A."/>
            <person name="Wolf J."/>
            <person name="Neumann-Schaal M."/>
            <person name="Muesken M."/>
            <person name="Overmann J."/>
        </authorList>
    </citation>
    <scope>NUCLEOTIDE SEQUENCE</scope>
    <source>
        <strain evidence="3">AEG42_29</strain>
    </source>
</reference>
<feature type="chain" id="PRO_5043391817" evidence="2">
    <location>
        <begin position="28"/>
        <end position="402"/>
    </location>
</feature>
<protein>
    <submittedName>
        <fullName evidence="3">Uncharacterized protein</fullName>
    </submittedName>
</protein>
<dbReference type="InterPro" id="IPR006311">
    <property type="entry name" value="TAT_signal"/>
</dbReference>
<dbReference type="AlphaFoldDB" id="A0AAU7ATB5"/>
<keyword evidence="2" id="KW-0732">Signal</keyword>
<dbReference type="KEGG" id="parq:DSM112329_01679"/>
<feature type="signal peptide" evidence="2">
    <location>
        <begin position="1"/>
        <end position="27"/>
    </location>
</feature>
<feature type="region of interest" description="Disordered" evidence="1">
    <location>
        <begin position="236"/>
        <end position="288"/>
    </location>
</feature>
<dbReference type="EMBL" id="CP114014">
    <property type="protein sequence ID" value="XAY04841.1"/>
    <property type="molecule type" value="Genomic_DNA"/>
</dbReference>
<dbReference type="RefSeq" id="WP_354701366.1">
    <property type="nucleotide sequence ID" value="NZ_CP114014.1"/>
</dbReference>
<proteinExistence type="predicted"/>